<gene>
    <name evidence="2" type="ORF">APZ18_01990</name>
</gene>
<keyword evidence="3" id="KW-1185">Reference proteome</keyword>
<organism evidence="2 3">
    <name type="scientific">Butyribacter intestini</name>
    <dbReference type="NCBI Taxonomy" id="1703332"/>
    <lineage>
        <taxon>Bacteria</taxon>
        <taxon>Bacillati</taxon>
        <taxon>Bacillota</taxon>
        <taxon>Clostridia</taxon>
        <taxon>Lachnospirales</taxon>
        <taxon>Lachnospiraceae</taxon>
        <taxon>Butyribacter</taxon>
    </lineage>
</organism>
<dbReference type="RefSeq" id="WP_022015122.1">
    <property type="nucleotide sequence ID" value="NZ_DBGBRS010000149.1"/>
</dbReference>
<dbReference type="NCBIfam" id="TIGR02848">
    <property type="entry name" value="spore_III_AC"/>
    <property type="match status" value="1"/>
</dbReference>
<dbReference type="EMBL" id="LLKB01000001">
    <property type="protein sequence ID" value="KQC85988.1"/>
    <property type="molecule type" value="Genomic_DNA"/>
</dbReference>
<keyword evidence="1" id="KW-0472">Membrane</keyword>
<feature type="transmembrane region" description="Helical" evidence="1">
    <location>
        <begin position="32"/>
        <end position="51"/>
    </location>
</feature>
<keyword evidence="1" id="KW-0812">Transmembrane</keyword>
<dbReference type="Proteomes" id="UP000050833">
    <property type="component" value="Unassembled WGS sequence"/>
</dbReference>
<evidence type="ECO:0000313" key="2">
    <source>
        <dbReference type="EMBL" id="KQC85988.1"/>
    </source>
</evidence>
<comment type="caution">
    <text evidence="2">The sequence shown here is derived from an EMBL/GenBank/DDBJ whole genome shotgun (WGS) entry which is preliminary data.</text>
</comment>
<dbReference type="AlphaFoldDB" id="A0AAW3JT04"/>
<sequence>MTINLIFRIAAVGILVSVLGTVLKHSGRDEQAFLVSLAGLILVFLWIVPYIEQLFETVEKLFSIG</sequence>
<accession>A0AAW3JT04</accession>
<evidence type="ECO:0000256" key="1">
    <source>
        <dbReference type="SAM" id="Phobius"/>
    </source>
</evidence>
<protein>
    <submittedName>
        <fullName evidence="2">Stage III sporulation protein AC</fullName>
    </submittedName>
</protein>
<dbReference type="Pfam" id="PF06686">
    <property type="entry name" value="SpoIIIAC"/>
    <property type="match status" value="1"/>
</dbReference>
<proteinExistence type="predicted"/>
<dbReference type="InterPro" id="IPR009570">
    <property type="entry name" value="Spore_III_AC"/>
</dbReference>
<keyword evidence="1" id="KW-1133">Transmembrane helix</keyword>
<dbReference type="InterPro" id="IPR025664">
    <property type="entry name" value="Spore_III_AC/AD"/>
</dbReference>
<evidence type="ECO:0000313" key="3">
    <source>
        <dbReference type="Proteomes" id="UP000050833"/>
    </source>
</evidence>
<name>A0AAW3JT04_9FIRM</name>
<feature type="transmembrane region" description="Helical" evidence="1">
    <location>
        <begin position="6"/>
        <end position="23"/>
    </location>
</feature>
<reference evidence="2 3" key="1">
    <citation type="submission" date="2015-10" db="EMBL/GenBank/DDBJ databases">
        <title>Butyribacter intestini gen. nov., sp. nov., a butyric acid-producing bacterium of the family Lachnospiraceae isolated from the human faeces.</title>
        <authorList>
            <person name="Zou Y."/>
            <person name="Xue W."/>
            <person name="Luo G."/>
            <person name="Lv M."/>
        </authorList>
    </citation>
    <scope>NUCLEOTIDE SEQUENCE [LARGE SCALE GENOMIC DNA]</scope>
    <source>
        <strain evidence="2 3">TF01-11</strain>
    </source>
</reference>